<dbReference type="Proteomes" id="UP000238916">
    <property type="component" value="Unassembled WGS sequence"/>
</dbReference>
<keyword evidence="1" id="KW-0812">Transmembrane</keyword>
<evidence type="ECO:0000313" key="3">
    <source>
        <dbReference type="Proteomes" id="UP000238916"/>
    </source>
</evidence>
<dbReference type="AlphaFoldDB" id="A0A2U3LAB1"/>
<evidence type="ECO:0000313" key="2">
    <source>
        <dbReference type="EMBL" id="SPF48816.1"/>
    </source>
</evidence>
<accession>A0A2U3LAB1</accession>
<keyword evidence="1" id="KW-1133">Transmembrane helix</keyword>
<dbReference type="EMBL" id="OMOF01000362">
    <property type="protein sequence ID" value="SPF48816.1"/>
    <property type="molecule type" value="Genomic_DNA"/>
</dbReference>
<protein>
    <submittedName>
        <fullName evidence="2">Fragment of N-acetylmuramic acid 6-phosphate etherase</fullName>
    </submittedName>
</protein>
<reference evidence="3" key="1">
    <citation type="submission" date="2018-02" db="EMBL/GenBank/DDBJ databases">
        <authorList>
            <person name="Hausmann B."/>
        </authorList>
    </citation>
    <scope>NUCLEOTIDE SEQUENCE [LARGE SCALE GENOMIC DNA]</scope>
    <source>
        <strain evidence="3">Peat soil MAG SbF1</strain>
    </source>
</reference>
<organism evidence="2 3">
    <name type="scientific">Candidatus Desulfosporosinus infrequens</name>
    <dbReference type="NCBI Taxonomy" id="2043169"/>
    <lineage>
        <taxon>Bacteria</taxon>
        <taxon>Bacillati</taxon>
        <taxon>Bacillota</taxon>
        <taxon>Clostridia</taxon>
        <taxon>Eubacteriales</taxon>
        <taxon>Desulfitobacteriaceae</taxon>
        <taxon>Desulfosporosinus</taxon>
    </lineage>
</organism>
<feature type="transmembrane region" description="Helical" evidence="1">
    <location>
        <begin position="78"/>
        <end position="100"/>
    </location>
</feature>
<proteinExistence type="predicted"/>
<evidence type="ECO:0000256" key="1">
    <source>
        <dbReference type="SAM" id="Phobius"/>
    </source>
</evidence>
<name>A0A2U3LAB1_9FIRM</name>
<gene>
    <name evidence="2" type="primary">murQ_x</name>
    <name evidence="2" type="ORF">SBF1_4240009</name>
</gene>
<keyword evidence="1" id="KW-0472">Membrane</keyword>
<sequence length="124" mass="13569">MSIIWIIKGLINELPAPVKVTVFELGALPCAAAGGALGVAGACVPHPASANASTPAKIPVAILLFPKITMYFLLEFFIAYYCWVLFDYIISMLILNVLYVKGRLNFNRSQLITVTQNMHIESLL</sequence>